<dbReference type="EMBL" id="CP006841">
    <property type="protein sequence ID" value="ALA68493.1"/>
    <property type="molecule type" value="Genomic_DNA"/>
</dbReference>
<protein>
    <submittedName>
        <fullName evidence="1">Uncharacterized protein</fullName>
    </submittedName>
</protein>
<evidence type="ECO:0000313" key="1">
    <source>
        <dbReference type="EMBL" id="ALA68493.1"/>
    </source>
</evidence>
<dbReference type="AlphaFoldDB" id="A0A0K2H3H0"/>
<reference evidence="1 2" key="1">
    <citation type="submission" date="2013-10" db="EMBL/GenBank/DDBJ databases">
        <title>Complete genome sequence of Corynebacterium lactis DSM 45799(T), isolated from raw cow milk.</title>
        <authorList>
            <person name="Ruckert C."/>
            <person name="Albersmeier A."/>
            <person name="Lipski A."/>
            <person name="Kalinowski J."/>
        </authorList>
    </citation>
    <scope>NUCLEOTIDE SEQUENCE [LARGE SCALE GENOMIC DNA]</scope>
    <source>
        <strain evidence="1 2">RW2-5</strain>
    </source>
</reference>
<dbReference type="Proteomes" id="UP000058446">
    <property type="component" value="Chromosome"/>
</dbReference>
<dbReference type="KEGG" id="clw:CLAC_04435"/>
<dbReference type="STRING" id="1408189.CLAC_04435"/>
<keyword evidence="2" id="KW-1185">Reference proteome</keyword>
<name>A0A0K2H3H0_9CORY</name>
<sequence length="141" mass="16217">MVLPSLLLLPLRQAQSLLQVIPTVFQVGHRPNRLPRDDASGLKCFVQQAAVSKHQWIDFFQFRNLDSWQITPPKIGVDRPWPGNRFSVTRSLVHDFQFRLGLRPDLSAEAQAFRRTTRLFSGELRQPTLQLAGWVSSELQK</sequence>
<evidence type="ECO:0000313" key="2">
    <source>
        <dbReference type="Proteomes" id="UP000058446"/>
    </source>
</evidence>
<gene>
    <name evidence="1" type="ORF">CLAC_04435</name>
</gene>
<organism evidence="1 2">
    <name type="scientific">Corynebacterium lactis RW2-5</name>
    <dbReference type="NCBI Taxonomy" id="1408189"/>
    <lineage>
        <taxon>Bacteria</taxon>
        <taxon>Bacillati</taxon>
        <taxon>Actinomycetota</taxon>
        <taxon>Actinomycetes</taxon>
        <taxon>Mycobacteriales</taxon>
        <taxon>Corynebacteriaceae</taxon>
        <taxon>Corynebacterium</taxon>
    </lineage>
</organism>
<accession>A0A0K2H3H0</accession>
<proteinExistence type="predicted"/>